<reference evidence="1 2" key="2">
    <citation type="submission" date="2018-07" db="EMBL/GenBank/DDBJ databases">
        <title>Diversity of Mesorhizobium strains in Brazil.</title>
        <authorList>
            <person name="Helene L.C.F."/>
            <person name="Dall'Agnol R."/>
            <person name="Delamuta J.R.M."/>
            <person name="Hungria M."/>
        </authorList>
    </citation>
    <scope>NUCLEOTIDE SEQUENCE [LARGE SCALE GENOMIC DNA]</scope>
    <source>
        <strain evidence="1 2">AC99b</strain>
    </source>
</reference>
<reference evidence="2" key="1">
    <citation type="submission" date="2018-06" db="EMBL/GenBank/DDBJ databases">
        <authorList>
            <person name="Helene L.C."/>
            <person name="Dall'Agnol R."/>
            <person name="Delamuta J.R."/>
            <person name="Hungria M."/>
        </authorList>
    </citation>
    <scope>NUCLEOTIDE SEQUENCE [LARGE SCALE GENOMIC DNA]</scope>
    <source>
        <strain evidence="2">AC99b</strain>
    </source>
</reference>
<dbReference type="Proteomes" id="UP000251558">
    <property type="component" value="Unassembled WGS sequence"/>
</dbReference>
<organism evidence="1 2">
    <name type="scientific">Mesorhizobium hawassense</name>
    <dbReference type="NCBI Taxonomy" id="1209954"/>
    <lineage>
        <taxon>Bacteria</taxon>
        <taxon>Pseudomonadati</taxon>
        <taxon>Pseudomonadota</taxon>
        <taxon>Alphaproteobacteria</taxon>
        <taxon>Hyphomicrobiales</taxon>
        <taxon>Phyllobacteriaceae</taxon>
        <taxon>Mesorhizobium</taxon>
    </lineage>
</organism>
<name>A0A330HR05_9HYPH</name>
<dbReference type="AlphaFoldDB" id="A0A330HR05"/>
<comment type="caution">
    <text evidence="1">The sequence shown here is derived from an EMBL/GenBank/DDBJ whole genome shotgun (WGS) entry which is preliminary data.</text>
</comment>
<evidence type="ECO:0000313" key="2">
    <source>
        <dbReference type="Proteomes" id="UP000251558"/>
    </source>
</evidence>
<sequence>MDVPPKRTYRLQFMLNAKELAALDAWRFEKRMSTRSEAARELFRHGITVTGDDADRAGGERSADFMVLPTRNAPKPKGR</sequence>
<protein>
    <recommendedName>
        <fullName evidence="3">Ribbon-helix-helix protein CopG domain-containing protein</fullName>
    </recommendedName>
</protein>
<evidence type="ECO:0000313" key="1">
    <source>
        <dbReference type="EMBL" id="RAZ90178.1"/>
    </source>
</evidence>
<accession>A0A330HR05</accession>
<keyword evidence="2" id="KW-1185">Reference proteome</keyword>
<proteinExistence type="predicted"/>
<gene>
    <name evidence="1" type="ORF">DPM33_15225</name>
</gene>
<dbReference type="EMBL" id="QMBP01000006">
    <property type="protein sequence ID" value="RAZ90178.1"/>
    <property type="molecule type" value="Genomic_DNA"/>
</dbReference>
<evidence type="ECO:0008006" key="3">
    <source>
        <dbReference type="Google" id="ProtNLM"/>
    </source>
</evidence>